<feature type="transmembrane region" description="Helical" evidence="6">
    <location>
        <begin position="88"/>
        <end position="105"/>
    </location>
</feature>
<feature type="transmembrane region" description="Helical" evidence="6">
    <location>
        <begin position="267"/>
        <end position="289"/>
    </location>
</feature>
<dbReference type="InterPro" id="IPR000620">
    <property type="entry name" value="EamA_dom"/>
</dbReference>
<dbReference type="Proteomes" id="UP000217005">
    <property type="component" value="Unassembled WGS sequence"/>
</dbReference>
<evidence type="ECO:0000313" key="11">
    <source>
        <dbReference type="Proteomes" id="UP000217005"/>
    </source>
</evidence>
<sequence length="299" mass="31637">MLLLCICWGFQQIAIKLVAADISPMLQIGLRSAFAAVVLGIVVLRRRGLAELRDGTLPAGLLAGVLFAGEFLMVALGLNYTTASHMSVFLYTAPIFAALGLHLLVPEERLRPLQWAGVAVAFGGIALAFLGKGVDAQAAASAAAPNMLLGDFLGLLAGAAWGLTTVVIRRSRLSEAPAAKTLFYQMVVAGIALPAVWAAGPAAAPHWSGQAVVSVLFQCVVVALSSYLTWFWLLRRYLASRLSILSFLTPLFGVGFGVWILDEPIDPTFALGAVLVLAGIMLVSAAGLIQEQWARLRGR</sequence>
<evidence type="ECO:0000256" key="5">
    <source>
        <dbReference type="ARBA" id="ARBA00023136"/>
    </source>
</evidence>
<gene>
    <name evidence="9" type="ORF">CAL27_18065</name>
    <name evidence="8" type="ORF">CEG14_12855</name>
</gene>
<keyword evidence="4 6" id="KW-1133">Transmembrane helix</keyword>
<dbReference type="SUPFAM" id="SSF103481">
    <property type="entry name" value="Multidrug resistance efflux transporter EmrE"/>
    <property type="match status" value="2"/>
</dbReference>
<evidence type="ECO:0000256" key="4">
    <source>
        <dbReference type="ARBA" id="ARBA00022989"/>
    </source>
</evidence>
<dbReference type="PANTHER" id="PTHR32322:SF2">
    <property type="entry name" value="EAMA DOMAIN-CONTAINING PROTEIN"/>
    <property type="match status" value="1"/>
</dbReference>
<keyword evidence="3 6" id="KW-0812">Transmembrane</keyword>
<proteinExistence type="inferred from homology"/>
<evidence type="ECO:0000256" key="1">
    <source>
        <dbReference type="ARBA" id="ARBA00004141"/>
    </source>
</evidence>
<comment type="subcellular location">
    <subcellularLocation>
        <location evidence="1">Membrane</location>
        <topology evidence="1">Multi-pass membrane protein</topology>
    </subcellularLocation>
</comment>
<dbReference type="RefSeq" id="WP_094827525.1">
    <property type="nucleotide sequence ID" value="NZ_NEVL01000003.1"/>
</dbReference>
<feature type="transmembrane region" description="Helical" evidence="6">
    <location>
        <begin position="56"/>
        <end position="76"/>
    </location>
</feature>
<feature type="domain" description="EamA" evidence="7">
    <location>
        <begin position="149"/>
        <end position="284"/>
    </location>
</feature>
<dbReference type="EMBL" id="NEVL01000003">
    <property type="protein sequence ID" value="OZI36721.1"/>
    <property type="molecule type" value="Genomic_DNA"/>
</dbReference>
<evidence type="ECO:0000313" key="9">
    <source>
        <dbReference type="EMBL" id="OZI59009.1"/>
    </source>
</evidence>
<dbReference type="Pfam" id="PF00892">
    <property type="entry name" value="EamA"/>
    <property type="match status" value="2"/>
</dbReference>
<feature type="transmembrane region" description="Helical" evidence="6">
    <location>
        <begin position="24"/>
        <end position="44"/>
    </location>
</feature>
<dbReference type="Proteomes" id="UP000216354">
    <property type="component" value="Unassembled WGS sequence"/>
</dbReference>
<comment type="similarity">
    <text evidence="2">Belongs to the EamA transporter family.</text>
</comment>
<evidence type="ECO:0000256" key="6">
    <source>
        <dbReference type="SAM" id="Phobius"/>
    </source>
</evidence>
<keyword evidence="10" id="KW-1185">Reference proteome</keyword>
<evidence type="ECO:0000259" key="7">
    <source>
        <dbReference type="Pfam" id="PF00892"/>
    </source>
</evidence>
<evidence type="ECO:0000313" key="10">
    <source>
        <dbReference type="Proteomes" id="UP000216354"/>
    </source>
</evidence>
<dbReference type="GO" id="GO:0016020">
    <property type="term" value="C:membrane"/>
    <property type="evidence" value="ECO:0007669"/>
    <property type="project" value="UniProtKB-SubCell"/>
</dbReference>
<feature type="transmembrane region" description="Helical" evidence="6">
    <location>
        <begin position="181"/>
        <end position="199"/>
    </location>
</feature>
<feature type="transmembrane region" description="Helical" evidence="6">
    <location>
        <begin position="152"/>
        <end position="169"/>
    </location>
</feature>
<keyword evidence="5 6" id="KW-0472">Membrane</keyword>
<evidence type="ECO:0000256" key="3">
    <source>
        <dbReference type="ARBA" id="ARBA00022692"/>
    </source>
</evidence>
<dbReference type="InterPro" id="IPR050638">
    <property type="entry name" value="AA-Vitamin_Transporters"/>
</dbReference>
<evidence type="ECO:0000313" key="8">
    <source>
        <dbReference type="EMBL" id="OZI36721.1"/>
    </source>
</evidence>
<name>A0A261SI50_9BORD</name>
<dbReference type="InterPro" id="IPR037185">
    <property type="entry name" value="EmrE-like"/>
</dbReference>
<protein>
    <submittedName>
        <fullName evidence="8">EamA family transporter</fullName>
    </submittedName>
</protein>
<dbReference type="PANTHER" id="PTHR32322">
    <property type="entry name" value="INNER MEMBRANE TRANSPORTER"/>
    <property type="match status" value="1"/>
</dbReference>
<feature type="transmembrane region" description="Helical" evidence="6">
    <location>
        <begin position="112"/>
        <end position="132"/>
    </location>
</feature>
<comment type="caution">
    <text evidence="8">The sequence shown here is derived from an EMBL/GenBank/DDBJ whole genome shotgun (WGS) entry which is preliminary data.</text>
</comment>
<reference evidence="8 11" key="1">
    <citation type="submission" date="2017-05" db="EMBL/GenBank/DDBJ databases">
        <title>Complete and WGS of Bordetella genogroups.</title>
        <authorList>
            <person name="Spilker T."/>
            <person name="LiPuma J."/>
        </authorList>
    </citation>
    <scope>NUCLEOTIDE SEQUENCE [LARGE SCALE GENOMIC DNA]</scope>
    <source>
        <strain evidence="8 11">AU17610</strain>
    </source>
</reference>
<feature type="domain" description="EamA" evidence="7">
    <location>
        <begin position="1"/>
        <end position="129"/>
    </location>
</feature>
<evidence type="ECO:0000256" key="2">
    <source>
        <dbReference type="ARBA" id="ARBA00007362"/>
    </source>
</evidence>
<dbReference type="AlphaFoldDB" id="A0A261SI50"/>
<organism evidence="8 11">
    <name type="scientific">Bordetella genomosp. 1</name>
    <dbReference type="NCBI Taxonomy" id="1395607"/>
    <lineage>
        <taxon>Bacteria</taxon>
        <taxon>Pseudomonadati</taxon>
        <taxon>Pseudomonadota</taxon>
        <taxon>Betaproteobacteria</taxon>
        <taxon>Burkholderiales</taxon>
        <taxon>Alcaligenaceae</taxon>
        <taxon>Bordetella</taxon>
    </lineage>
</organism>
<reference evidence="9 10" key="2">
    <citation type="submission" date="2017-05" db="EMBL/GenBank/DDBJ databases">
        <title>Complete and WGS of Bordetella genogroups.</title>
        <authorList>
            <person name="Spilker T."/>
            <person name="Lipuma J."/>
        </authorList>
    </citation>
    <scope>NUCLEOTIDE SEQUENCE [LARGE SCALE GENOMIC DNA]</scope>
    <source>
        <strain evidence="9 10">AU9795</strain>
    </source>
</reference>
<dbReference type="EMBL" id="NEVR01000004">
    <property type="protein sequence ID" value="OZI59009.1"/>
    <property type="molecule type" value="Genomic_DNA"/>
</dbReference>
<accession>A0A261SI50</accession>
<feature type="transmembrane region" description="Helical" evidence="6">
    <location>
        <begin position="242"/>
        <end position="261"/>
    </location>
</feature>
<feature type="transmembrane region" description="Helical" evidence="6">
    <location>
        <begin position="211"/>
        <end position="233"/>
    </location>
</feature>